<evidence type="ECO:0000256" key="4">
    <source>
        <dbReference type="ARBA" id="ARBA00022989"/>
    </source>
</evidence>
<dbReference type="SUPFAM" id="SSF161111">
    <property type="entry name" value="Cation efflux protein transmembrane domain-like"/>
    <property type="match status" value="1"/>
</dbReference>
<dbReference type="RefSeq" id="WP_024541607.1">
    <property type="nucleotide sequence ID" value="NZ_JBQKLO010000001.1"/>
</dbReference>
<dbReference type="GO" id="GO:0005886">
    <property type="term" value="C:plasma membrane"/>
    <property type="evidence" value="ECO:0007669"/>
    <property type="project" value="TreeGrafter"/>
</dbReference>
<dbReference type="PANTHER" id="PTHR43840">
    <property type="entry name" value="MITOCHONDRIAL METAL TRANSPORTER 1-RELATED"/>
    <property type="match status" value="1"/>
</dbReference>
<evidence type="ECO:0000256" key="2">
    <source>
        <dbReference type="ARBA" id="ARBA00022448"/>
    </source>
</evidence>
<dbReference type="eggNOG" id="COG3965">
    <property type="taxonomic scope" value="Bacteria"/>
</dbReference>
<dbReference type="EMBL" id="JGYU01000002">
    <property type="protein sequence ID" value="KFI58225.1"/>
    <property type="molecule type" value="Genomic_DNA"/>
</dbReference>
<dbReference type="GO" id="GO:0015341">
    <property type="term" value="F:zinc efflux antiporter activity"/>
    <property type="evidence" value="ECO:0007669"/>
    <property type="project" value="TreeGrafter"/>
</dbReference>
<keyword evidence="5 6" id="KW-0472">Membrane</keyword>
<feature type="transmembrane region" description="Helical" evidence="6">
    <location>
        <begin position="184"/>
        <end position="204"/>
    </location>
</feature>
<evidence type="ECO:0000256" key="3">
    <source>
        <dbReference type="ARBA" id="ARBA00022692"/>
    </source>
</evidence>
<name>A0A087AHH5_9BIFI</name>
<dbReference type="InterPro" id="IPR027469">
    <property type="entry name" value="Cation_efflux_TMD_sf"/>
</dbReference>
<comment type="subcellular location">
    <subcellularLocation>
        <location evidence="1">Membrane</location>
        <topology evidence="1">Multi-pass membrane protein</topology>
    </subcellularLocation>
</comment>
<feature type="domain" description="Cation efflux protein transmembrane" evidence="7">
    <location>
        <begin position="11"/>
        <end position="219"/>
    </location>
</feature>
<dbReference type="GO" id="GO:0006882">
    <property type="term" value="P:intracellular zinc ion homeostasis"/>
    <property type="evidence" value="ECO:0007669"/>
    <property type="project" value="TreeGrafter"/>
</dbReference>
<dbReference type="OrthoDB" id="9810598at2"/>
<comment type="caution">
    <text evidence="8">The sequence shown here is derived from an EMBL/GenBank/DDBJ whole genome shotgun (WGS) entry which is preliminary data.</text>
</comment>
<keyword evidence="4 6" id="KW-1133">Transmembrane helix</keyword>
<feature type="transmembrane region" description="Helical" evidence="6">
    <location>
        <begin position="158"/>
        <end position="178"/>
    </location>
</feature>
<reference evidence="8 9" key="1">
    <citation type="submission" date="2014-03" db="EMBL/GenBank/DDBJ databases">
        <title>Genomics of Bifidobacteria.</title>
        <authorList>
            <person name="Ventura M."/>
            <person name="Milani C."/>
            <person name="Lugli G.A."/>
        </authorList>
    </citation>
    <scope>NUCLEOTIDE SEQUENCE [LARGE SCALE GENOMIC DNA]</scope>
    <source>
        <strain evidence="8 9">LMG 10510</strain>
    </source>
</reference>
<protein>
    <submittedName>
        <fullName evidence="8">Cation efflux protein</fullName>
    </submittedName>
</protein>
<keyword evidence="3 6" id="KW-0812">Transmembrane</keyword>
<dbReference type="InterPro" id="IPR050291">
    <property type="entry name" value="CDF_Transporter"/>
</dbReference>
<evidence type="ECO:0000256" key="5">
    <source>
        <dbReference type="ARBA" id="ARBA00023136"/>
    </source>
</evidence>
<sequence length="301" mass="33518">MHQKRIEQQALKVGIIVNIVMVVAGFFVFFVTGLKSMFLDASFTVISVISGGVAAYLSKKTVRVSERFPNGMFALEPIYAICKSIFTICLLLFSFLDVLRVAIDYFAYGEGERLSFGPVIIYQIAAVSVCLVLVWYYRARNRSIGNASLMLKAEANGTWIDGMISLGIGVVAVLLYFLPDGTPFDFLHYTGDFFITTIIVALTIKEPVVVLRDAFVELVGGTHDDEEISAFVTREVEAHLPEQIVMEKLHVFKTGMNFDVDIFIGSTQGSVRMEELVGARQTIEQALEPKLHIVNVDFVFE</sequence>
<dbReference type="AlphaFoldDB" id="A0A087AHH5"/>
<keyword evidence="2" id="KW-0813">Transport</keyword>
<evidence type="ECO:0000313" key="9">
    <source>
        <dbReference type="Proteomes" id="UP000028995"/>
    </source>
</evidence>
<organism evidence="8 9">
    <name type="scientific">Bifidobacterium choerinum</name>
    <dbReference type="NCBI Taxonomy" id="35760"/>
    <lineage>
        <taxon>Bacteria</taxon>
        <taxon>Bacillati</taxon>
        <taxon>Actinomycetota</taxon>
        <taxon>Actinomycetes</taxon>
        <taxon>Bifidobacteriales</taxon>
        <taxon>Bifidobacteriaceae</taxon>
        <taxon>Bifidobacterium</taxon>
    </lineage>
</organism>
<feature type="transmembrane region" description="Helical" evidence="6">
    <location>
        <begin position="37"/>
        <end position="57"/>
    </location>
</feature>
<evidence type="ECO:0000259" key="7">
    <source>
        <dbReference type="Pfam" id="PF01545"/>
    </source>
</evidence>
<dbReference type="PANTHER" id="PTHR43840:SF15">
    <property type="entry name" value="MITOCHONDRIAL METAL TRANSPORTER 1-RELATED"/>
    <property type="match status" value="1"/>
</dbReference>
<feature type="transmembrane region" description="Helical" evidence="6">
    <location>
        <begin position="116"/>
        <end position="137"/>
    </location>
</feature>
<dbReference type="Pfam" id="PF01545">
    <property type="entry name" value="Cation_efflux"/>
    <property type="match status" value="1"/>
</dbReference>
<accession>A0A087AHH5</accession>
<evidence type="ECO:0000256" key="6">
    <source>
        <dbReference type="SAM" id="Phobius"/>
    </source>
</evidence>
<proteinExistence type="predicted"/>
<dbReference type="InterPro" id="IPR058533">
    <property type="entry name" value="Cation_efflux_TM"/>
</dbReference>
<dbReference type="GO" id="GO:0015093">
    <property type="term" value="F:ferrous iron transmembrane transporter activity"/>
    <property type="evidence" value="ECO:0007669"/>
    <property type="project" value="TreeGrafter"/>
</dbReference>
<keyword evidence="9" id="KW-1185">Reference proteome</keyword>
<feature type="transmembrane region" description="Helical" evidence="6">
    <location>
        <begin position="12"/>
        <end position="31"/>
    </location>
</feature>
<feature type="transmembrane region" description="Helical" evidence="6">
    <location>
        <begin position="78"/>
        <end position="96"/>
    </location>
</feature>
<dbReference type="GO" id="GO:0015086">
    <property type="term" value="F:cadmium ion transmembrane transporter activity"/>
    <property type="evidence" value="ECO:0007669"/>
    <property type="project" value="TreeGrafter"/>
</dbReference>
<dbReference type="STRING" id="35760.BCHO_0308"/>
<gene>
    <name evidence="8" type="ORF">BCHO_0308</name>
</gene>
<evidence type="ECO:0000313" key="8">
    <source>
        <dbReference type="EMBL" id="KFI58225.1"/>
    </source>
</evidence>
<dbReference type="Proteomes" id="UP000028995">
    <property type="component" value="Unassembled WGS sequence"/>
</dbReference>
<dbReference type="Gene3D" id="1.20.1510.10">
    <property type="entry name" value="Cation efflux protein transmembrane domain"/>
    <property type="match status" value="1"/>
</dbReference>
<evidence type="ECO:0000256" key="1">
    <source>
        <dbReference type="ARBA" id="ARBA00004141"/>
    </source>
</evidence>